<evidence type="ECO:0000256" key="1">
    <source>
        <dbReference type="PROSITE-ProRule" id="PRU00024"/>
    </source>
</evidence>
<dbReference type="GO" id="GO:0060340">
    <property type="term" value="P:positive regulation of type I interferon-mediated signaling pathway"/>
    <property type="evidence" value="ECO:0007669"/>
    <property type="project" value="TreeGrafter"/>
</dbReference>
<name>A0A6J8C1S0_MYTCO</name>
<evidence type="ECO:0000259" key="2">
    <source>
        <dbReference type="PROSITE" id="PS50119"/>
    </source>
</evidence>
<dbReference type="InterPro" id="IPR011044">
    <property type="entry name" value="Quino_amine_DH_bsu"/>
</dbReference>
<keyword evidence="4" id="KW-1185">Reference proteome</keyword>
<keyword evidence="1" id="KW-0479">Metal-binding</keyword>
<protein>
    <recommendedName>
        <fullName evidence="2">B box-type domain-containing protein</fullName>
    </recommendedName>
</protein>
<accession>A0A6J8C1S0</accession>
<proteinExistence type="predicted"/>
<sequence>MASSTSVPCGPCKRRTANTKADTWCFNCHEGLCSTCSGQHKRFKPTGDHKTIDIKSYNPAMHSIKTECDKHNQQLKLYCPSHLMPCCDECISNYHSKCTEIKSLASVVEKINIEQSKTSVEKDITYILLLLNKMANEKSRNIMKGEQQHKNIKESISKIREEINKHLDHLETKLYKEVDSVWRKEKSNLIGLISEIDEKKKNVKEIQGDLHTVTTQSSKLQSFLGMHQIEQIVHRYRYVVDIENNEMAREVEIKIKQNDEIEDILMELRSLKSFGEVKVVKTKLAMNIKMSVGMEPQVAIQEQSNINTMTMNIETKIKINIGKYINDMICLMDGRLIVVEQGGKVNLLSSDGKPQKQLPIPNGPWSVTQINQDTIAMSYPQEKHIKVFNMENETVAKVITLDKPVLCYGLSCCNDSLAVGIRNREIRIIDLDGNTLKSIHVQSESYLYNLVYCNDRVIFSDYTGKAVYCYEESGKIVWEYKQDLDGPQGLCIDTFGNIIVVDYCSDRIIAISRDRKNSKVVLRKEDGLEDMNFICYKNNESYGFICDNMCVLLAKFNLSYEQ</sequence>
<dbReference type="Proteomes" id="UP000507470">
    <property type="component" value="Unassembled WGS sequence"/>
</dbReference>
<dbReference type="Gene3D" id="3.30.160.60">
    <property type="entry name" value="Classic Zinc Finger"/>
    <property type="match status" value="1"/>
</dbReference>
<dbReference type="OrthoDB" id="6077285at2759"/>
<gene>
    <name evidence="3" type="ORF">MCOR_23813</name>
</gene>
<dbReference type="GO" id="GO:0005654">
    <property type="term" value="C:nucleoplasm"/>
    <property type="evidence" value="ECO:0007669"/>
    <property type="project" value="TreeGrafter"/>
</dbReference>
<dbReference type="InterPro" id="IPR015943">
    <property type="entry name" value="WD40/YVTN_repeat-like_dom_sf"/>
</dbReference>
<keyword evidence="1" id="KW-0862">Zinc</keyword>
<organism evidence="3 4">
    <name type="scientific">Mytilus coruscus</name>
    <name type="common">Sea mussel</name>
    <dbReference type="NCBI Taxonomy" id="42192"/>
    <lineage>
        <taxon>Eukaryota</taxon>
        <taxon>Metazoa</taxon>
        <taxon>Spiralia</taxon>
        <taxon>Lophotrochozoa</taxon>
        <taxon>Mollusca</taxon>
        <taxon>Bivalvia</taxon>
        <taxon>Autobranchia</taxon>
        <taxon>Pteriomorphia</taxon>
        <taxon>Mytilida</taxon>
        <taxon>Mytiloidea</taxon>
        <taxon>Mytilidae</taxon>
        <taxon>Mytilinae</taxon>
        <taxon>Mytilus</taxon>
    </lineage>
</organism>
<evidence type="ECO:0000313" key="4">
    <source>
        <dbReference type="Proteomes" id="UP000507470"/>
    </source>
</evidence>
<dbReference type="Gene3D" id="2.130.10.10">
    <property type="entry name" value="YVTN repeat-like/Quinoprotein amine dehydrogenase"/>
    <property type="match status" value="1"/>
</dbReference>
<feature type="domain" description="B box-type" evidence="2">
    <location>
        <begin position="4"/>
        <end position="54"/>
    </location>
</feature>
<dbReference type="PANTHER" id="PTHR25462">
    <property type="entry name" value="BONUS, ISOFORM C-RELATED"/>
    <property type="match status" value="1"/>
</dbReference>
<dbReference type="InterPro" id="IPR000315">
    <property type="entry name" value="Znf_B-box"/>
</dbReference>
<reference evidence="3 4" key="1">
    <citation type="submission" date="2020-06" db="EMBL/GenBank/DDBJ databases">
        <authorList>
            <person name="Li R."/>
            <person name="Bekaert M."/>
        </authorList>
    </citation>
    <scope>NUCLEOTIDE SEQUENCE [LARGE SCALE GENOMIC DNA]</scope>
    <source>
        <strain evidence="4">wild</strain>
    </source>
</reference>
<dbReference type="PANTHER" id="PTHR25462:SF299">
    <property type="entry name" value="E3 UBIQUITIN-PROTEIN LIGASE TRIM56"/>
    <property type="match status" value="1"/>
</dbReference>
<dbReference type="SUPFAM" id="SSF50969">
    <property type="entry name" value="YVTN repeat-like/Quinoprotein amine dehydrogenase"/>
    <property type="match status" value="1"/>
</dbReference>
<dbReference type="EMBL" id="CACVKT020004183">
    <property type="protein sequence ID" value="CAC5388557.1"/>
    <property type="molecule type" value="Genomic_DNA"/>
</dbReference>
<dbReference type="GO" id="GO:0045087">
    <property type="term" value="P:innate immune response"/>
    <property type="evidence" value="ECO:0007669"/>
    <property type="project" value="TreeGrafter"/>
</dbReference>
<dbReference type="InterPro" id="IPR047153">
    <property type="entry name" value="TRIM45/56/19-like"/>
</dbReference>
<dbReference type="PROSITE" id="PS50119">
    <property type="entry name" value="ZF_BBOX"/>
    <property type="match status" value="1"/>
</dbReference>
<dbReference type="AlphaFoldDB" id="A0A6J8C1S0"/>
<evidence type="ECO:0000313" key="3">
    <source>
        <dbReference type="EMBL" id="CAC5388557.1"/>
    </source>
</evidence>
<dbReference type="GO" id="GO:0061630">
    <property type="term" value="F:ubiquitin protein ligase activity"/>
    <property type="evidence" value="ECO:0007669"/>
    <property type="project" value="TreeGrafter"/>
</dbReference>
<keyword evidence="1" id="KW-0863">Zinc-finger</keyword>
<dbReference type="GO" id="GO:0008270">
    <property type="term" value="F:zinc ion binding"/>
    <property type="evidence" value="ECO:0007669"/>
    <property type="project" value="UniProtKB-KW"/>
</dbReference>